<dbReference type="InterPro" id="IPR023199">
    <property type="entry name" value="GriE/MELC1_sf"/>
</dbReference>
<feature type="chain" id="PRO_5009266615" evidence="2">
    <location>
        <begin position="42"/>
        <end position="166"/>
    </location>
</feature>
<evidence type="ECO:0000313" key="3">
    <source>
        <dbReference type="EMBL" id="SDT21613.1"/>
    </source>
</evidence>
<dbReference type="GO" id="GO:0005507">
    <property type="term" value="F:copper ion binding"/>
    <property type="evidence" value="ECO:0007669"/>
    <property type="project" value="InterPro"/>
</dbReference>
<accession>A0A1H1YJL2</accession>
<dbReference type="InterPro" id="IPR010928">
    <property type="entry name" value="MelC1"/>
</dbReference>
<organism evidence="3 4">
    <name type="scientific">Actinoplanes derwentensis</name>
    <dbReference type="NCBI Taxonomy" id="113562"/>
    <lineage>
        <taxon>Bacteria</taxon>
        <taxon>Bacillati</taxon>
        <taxon>Actinomycetota</taxon>
        <taxon>Actinomycetes</taxon>
        <taxon>Micromonosporales</taxon>
        <taxon>Micromonosporaceae</taxon>
        <taxon>Actinoplanes</taxon>
    </lineage>
</organism>
<evidence type="ECO:0000256" key="2">
    <source>
        <dbReference type="SAM" id="SignalP"/>
    </source>
</evidence>
<feature type="signal peptide" evidence="2">
    <location>
        <begin position="1"/>
        <end position="41"/>
    </location>
</feature>
<dbReference type="Proteomes" id="UP000198688">
    <property type="component" value="Chromosome I"/>
</dbReference>
<dbReference type="Pfam" id="PF06236">
    <property type="entry name" value="MelC1"/>
    <property type="match status" value="1"/>
</dbReference>
<keyword evidence="2" id="KW-0732">Signal</keyword>
<protein>
    <submittedName>
        <fullName evidence="3">Tyrosinase co-factor MelC1</fullName>
    </submittedName>
</protein>
<dbReference type="STRING" id="113562.SAMN04489716_2881"/>
<gene>
    <name evidence="3" type="ORF">SAMN04489716_2881</name>
</gene>
<dbReference type="AlphaFoldDB" id="A0A1H1YJL2"/>
<name>A0A1H1YJL2_9ACTN</name>
<feature type="compositionally biased region" description="Low complexity" evidence="1">
    <location>
        <begin position="134"/>
        <end position="166"/>
    </location>
</feature>
<feature type="region of interest" description="Disordered" evidence="1">
    <location>
        <begin position="124"/>
        <end position="166"/>
    </location>
</feature>
<sequence>MISMKIFRKQEPRRSGGTAKRTVVVLAAAAGALAAAGTALAAAPAVDMAKKPGFYETYRGHHIMGWGTGESACAYIDGKRLVLYPAPDGKYTSAIQGFKPETSVRNITKASVKALGNLGLSASAEPSATCPDLTAPAPKPTATATPKPTATATPAATTATPKPTKS</sequence>
<reference evidence="3 4" key="1">
    <citation type="submission" date="2016-10" db="EMBL/GenBank/DDBJ databases">
        <authorList>
            <person name="de Groot N.N."/>
        </authorList>
    </citation>
    <scope>NUCLEOTIDE SEQUENCE [LARGE SCALE GENOMIC DNA]</scope>
    <source>
        <strain evidence="3 4">DSM 43941</strain>
    </source>
</reference>
<dbReference type="EMBL" id="LT629758">
    <property type="protein sequence ID" value="SDT21613.1"/>
    <property type="molecule type" value="Genomic_DNA"/>
</dbReference>
<proteinExistence type="predicted"/>
<dbReference type="Gene3D" id="3.30.1880.10">
    <property type="entry name" value="protein ne1242 domain like"/>
    <property type="match status" value="1"/>
</dbReference>
<evidence type="ECO:0000313" key="4">
    <source>
        <dbReference type="Proteomes" id="UP000198688"/>
    </source>
</evidence>
<keyword evidence="4" id="KW-1185">Reference proteome</keyword>
<evidence type="ECO:0000256" key="1">
    <source>
        <dbReference type="SAM" id="MobiDB-lite"/>
    </source>
</evidence>
<dbReference type="GO" id="GO:0042438">
    <property type="term" value="P:melanin biosynthetic process"/>
    <property type="evidence" value="ECO:0007669"/>
    <property type="project" value="InterPro"/>
</dbReference>